<feature type="region of interest" description="Disordered" evidence="1">
    <location>
        <begin position="152"/>
        <end position="178"/>
    </location>
</feature>
<sequence>MEKNYSANETTKVMNSTENANVPVKKRSRNVTDPVYAVLQKARSQFKRQVVQDTDTKRICIERNIPAFYSDPLRFWTEFRDEVNDLLDSIRFNNYCKEKGLNKTYVAEHVVFEGRSTKNDVWRKGLGILGETVRMFNAPLCKDAAPLFKKPKQITDGSEKKQTRKKVAVEQPVETSAA</sequence>
<evidence type="ECO:0000313" key="3">
    <source>
        <dbReference type="Proteomes" id="UP000725002"/>
    </source>
</evidence>
<evidence type="ECO:0000256" key="1">
    <source>
        <dbReference type="SAM" id="MobiDB-lite"/>
    </source>
</evidence>
<dbReference type="EMBL" id="JADILV010000012">
    <property type="protein sequence ID" value="MBO8482900.1"/>
    <property type="molecule type" value="Genomic_DNA"/>
</dbReference>
<comment type="caution">
    <text evidence="2">The sequence shown here is derived from an EMBL/GenBank/DDBJ whole genome shotgun (WGS) entry which is preliminary data.</text>
</comment>
<dbReference type="AlphaFoldDB" id="A0A940DQN8"/>
<name>A0A940DQN8_9BACT</name>
<accession>A0A940DQN8</accession>
<organism evidence="2 3">
    <name type="scientific">Candidatus Cryptobacteroides avicola</name>
    <dbReference type="NCBI Taxonomy" id="2840757"/>
    <lineage>
        <taxon>Bacteria</taxon>
        <taxon>Pseudomonadati</taxon>
        <taxon>Bacteroidota</taxon>
        <taxon>Bacteroidia</taxon>
        <taxon>Bacteroidales</taxon>
        <taxon>Candidatus Cryptobacteroides</taxon>
    </lineage>
</organism>
<dbReference type="Proteomes" id="UP000725002">
    <property type="component" value="Unassembled WGS sequence"/>
</dbReference>
<gene>
    <name evidence="2" type="ORF">IAB75_02115</name>
</gene>
<reference evidence="2" key="1">
    <citation type="submission" date="2020-10" db="EMBL/GenBank/DDBJ databases">
        <authorList>
            <person name="Gilroy R."/>
        </authorList>
    </citation>
    <scope>NUCLEOTIDE SEQUENCE</scope>
    <source>
        <strain evidence="2">G3-8215</strain>
    </source>
</reference>
<proteinExistence type="predicted"/>
<reference evidence="2" key="2">
    <citation type="journal article" date="2021" name="PeerJ">
        <title>Extensive microbial diversity within the chicken gut microbiome revealed by metagenomics and culture.</title>
        <authorList>
            <person name="Gilroy R."/>
            <person name="Ravi A."/>
            <person name="Getino M."/>
            <person name="Pursley I."/>
            <person name="Horton D.L."/>
            <person name="Alikhan N.F."/>
            <person name="Baker D."/>
            <person name="Gharbi K."/>
            <person name="Hall N."/>
            <person name="Watson M."/>
            <person name="Adriaenssens E.M."/>
            <person name="Foster-Nyarko E."/>
            <person name="Jarju S."/>
            <person name="Secka A."/>
            <person name="Antonio M."/>
            <person name="Oren A."/>
            <person name="Chaudhuri R.R."/>
            <person name="La Ragione R."/>
            <person name="Hildebrand F."/>
            <person name="Pallen M.J."/>
        </authorList>
    </citation>
    <scope>NUCLEOTIDE SEQUENCE</scope>
    <source>
        <strain evidence="2">G3-8215</strain>
    </source>
</reference>
<evidence type="ECO:0000313" key="2">
    <source>
        <dbReference type="EMBL" id="MBO8482900.1"/>
    </source>
</evidence>
<protein>
    <submittedName>
        <fullName evidence="2">Uncharacterized protein</fullName>
    </submittedName>
</protein>